<dbReference type="GO" id="GO:0008652">
    <property type="term" value="P:amino acid biosynthetic process"/>
    <property type="evidence" value="ECO:0007669"/>
    <property type="project" value="UniProtKB-KW"/>
</dbReference>
<accession>A0A2J6Q9W1</accession>
<proteinExistence type="inferred from homology"/>
<reference evidence="11 12" key="1">
    <citation type="submission" date="2016-05" db="EMBL/GenBank/DDBJ databases">
        <title>A degradative enzymes factory behind the ericoid mycorrhizal symbiosis.</title>
        <authorList>
            <consortium name="DOE Joint Genome Institute"/>
            <person name="Martino E."/>
            <person name="Morin E."/>
            <person name="Grelet G."/>
            <person name="Kuo A."/>
            <person name="Kohler A."/>
            <person name="Daghino S."/>
            <person name="Barry K."/>
            <person name="Choi C."/>
            <person name="Cichocki N."/>
            <person name="Clum A."/>
            <person name="Copeland A."/>
            <person name="Hainaut M."/>
            <person name="Haridas S."/>
            <person name="Labutti K."/>
            <person name="Lindquist E."/>
            <person name="Lipzen A."/>
            <person name="Khouja H.-R."/>
            <person name="Murat C."/>
            <person name="Ohm R."/>
            <person name="Olson A."/>
            <person name="Spatafora J."/>
            <person name="Veneault-Fourrey C."/>
            <person name="Henrissat B."/>
            <person name="Grigoriev I."/>
            <person name="Martin F."/>
            <person name="Perotto S."/>
        </authorList>
    </citation>
    <scope>NUCLEOTIDE SEQUENCE [LARGE SCALE GENOMIC DNA]</scope>
    <source>
        <strain evidence="11 12">UAMH 7357</strain>
    </source>
</reference>
<dbReference type="GO" id="GO:0003849">
    <property type="term" value="F:3-deoxy-7-phosphoheptulonate synthase activity"/>
    <property type="evidence" value="ECO:0007669"/>
    <property type="project" value="UniProtKB-EC"/>
</dbReference>
<evidence type="ECO:0000256" key="6">
    <source>
        <dbReference type="ARBA" id="ARBA00023141"/>
    </source>
</evidence>
<dbReference type="InterPro" id="IPR013785">
    <property type="entry name" value="Aldolase_TIM"/>
</dbReference>
<dbReference type="Gene3D" id="3.20.20.70">
    <property type="entry name" value="Aldolase class I"/>
    <property type="match status" value="1"/>
</dbReference>
<comment type="catalytic activity">
    <reaction evidence="7 8">
        <text>D-erythrose 4-phosphate + phosphoenolpyruvate + H2O = 7-phospho-2-dehydro-3-deoxy-D-arabino-heptonate + phosphate</text>
        <dbReference type="Rhea" id="RHEA:14717"/>
        <dbReference type="ChEBI" id="CHEBI:15377"/>
        <dbReference type="ChEBI" id="CHEBI:16897"/>
        <dbReference type="ChEBI" id="CHEBI:43474"/>
        <dbReference type="ChEBI" id="CHEBI:58394"/>
        <dbReference type="ChEBI" id="CHEBI:58702"/>
        <dbReference type="EC" id="2.5.1.54"/>
    </reaction>
</comment>
<evidence type="ECO:0000256" key="3">
    <source>
        <dbReference type="ARBA" id="ARBA00007985"/>
    </source>
</evidence>
<sequence>MPGLDIEPAVIDDTRILGQDPLIPPQLLISEIPITNASLKTVVQGRKDAIEIIMGRSDRLLVICGPCSLHDPATALEYCSRLKQLSDKLSDDLCIIMRAYLEKPRTTVGWKGLINDPDIDESFKINKGLRISRQLFCDLTSSGMPIASEMLDTISPQFLADLLSLGAIGARTTESQLHRELASGLSFPVGFKNGTDGSLTVAIDAIGAAAAKHSFMGVTKQGLAAITRTSGNEHGFVILRGGTKGTNYDAESVKLVKETLNKKGEKQAIMVDCSHGNSNKDHRNQPKVAKVVGDQLRAGETSIIGVMIESNINEGNQKVPAEGPAGLKKGVSITDACINWESTVEVLESLAEAVRERRKHTSNGHQNKRVKVLEEGTADVVN</sequence>
<evidence type="ECO:0000256" key="9">
    <source>
        <dbReference type="SAM" id="MobiDB-lite"/>
    </source>
</evidence>
<dbReference type="NCBIfam" id="NF009395">
    <property type="entry name" value="PRK12755.1"/>
    <property type="match status" value="1"/>
</dbReference>
<keyword evidence="12" id="KW-1185">Reference proteome</keyword>
<dbReference type="Pfam" id="PF00793">
    <property type="entry name" value="DAHP_synth_1"/>
    <property type="match status" value="1"/>
</dbReference>
<evidence type="ECO:0000256" key="1">
    <source>
        <dbReference type="ARBA" id="ARBA00003726"/>
    </source>
</evidence>
<evidence type="ECO:0000313" key="12">
    <source>
        <dbReference type="Proteomes" id="UP000235672"/>
    </source>
</evidence>
<dbReference type="GO" id="GO:0009073">
    <property type="term" value="P:aromatic amino acid family biosynthetic process"/>
    <property type="evidence" value="ECO:0007669"/>
    <property type="project" value="UniProtKB-KW"/>
</dbReference>
<evidence type="ECO:0000313" key="11">
    <source>
        <dbReference type="EMBL" id="PMD23066.1"/>
    </source>
</evidence>
<dbReference type="NCBIfam" id="TIGR00034">
    <property type="entry name" value="aroFGH"/>
    <property type="match status" value="1"/>
</dbReference>
<evidence type="ECO:0000259" key="10">
    <source>
        <dbReference type="Pfam" id="PF00793"/>
    </source>
</evidence>
<comment type="function">
    <text evidence="1">Stereospecific condensation of phosphoenolpyruvate (PEP) and D-erythrose-4-phosphate (E4P) giving rise to 3-deoxy-D-arabino-heptulosonate-7-phosphate (DAHP).</text>
</comment>
<dbReference type="Proteomes" id="UP000235672">
    <property type="component" value="Unassembled WGS sequence"/>
</dbReference>
<name>A0A2J6Q9W1_9HELO</name>
<organism evidence="11 12">
    <name type="scientific">Hyaloscypha hepaticicola</name>
    <dbReference type="NCBI Taxonomy" id="2082293"/>
    <lineage>
        <taxon>Eukaryota</taxon>
        <taxon>Fungi</taxon>
        <taxon>Dikarya</taxon>
        <taxon>Ascomycota</taxon>
        <taxon>Pezizomycotina</taxon>
        <taxon>Leotiomycetes</taxon>
        <taxon>Helotiales</taxon>
        <taxon>Hyaloscyphaceae</taxon>
        <taxon>Hyaloscypha</taxon>
    </lineage>
</organism>
<gene>
    <name evidence="11" type="ORF">NA56DRAFT_623930</name>
</gene>
<dbReference type="OrthoDB" id="4699125at2759"/>
<comment type="pathway">
    <text evidence="2">Metabolic intermediate biosynthesis; chorismate biosynthesis; chorismate from D-erythrose 4-phosphate and phosphoenolpyruvate: step 1/7.</text>
</comment>
<dbReference type="EC" id="2.5.1.54" evidence="8"/>
<dbReference type="FunFam" id="3.20.20.70:FF:000005">
    <property type="entry name" value="Phospho-2-dehydro-3-deoxyheptonate aldolase"/>
    <property type="match status" value="1"/>
</dbReference>
<evidence type="ECO:0000256" key="2">
    <source>
        <dbReference type="ARBA" id="ARBA00004688"/>
    </source>
</evidence>
<dbReference type="PIRSF" id="PIRSF001361">
    <property type="entry name" value="DAHP_synthase"/>
    <property type="match status" value="1"/>
</dbReference>
<keyword evidence="4 8" id="KW-0028">Amino-acid biosynthesis</keyword>
<feature type="region of interest" description="Disordered" evidence="9">
    <location>
        <begin position="357"/>
        <end position="382"/>
    </location>
</feature>
<protein>
    <recommendedName>
        <fullName evidence="8">Phospho-2-dehydro-3-deoxyheptonate aldolase</fullName>
        <ecNumber evidence="8">2.5.1.54</ecNumber>
    </recommendedName>
</protein>
<dbReference type="PANTHER" id="PTHR21225">
    <property type="entry name" value="PHOSPHO-2-DEHYDRO-3-DEOXYHEPTONATE ALDOLASE DAHP SYNTHETASE"/>
    <property type="match status" value="1"/>
</dbReference>
<feature type="compositionally biased region" description="Basic residues" evidence="9">
    <location>
        <begin position="357"/>
        <end position="370"/>
    </location>
</feature>
<keyword evidence="6 8" id="KW-0057">Aromatic amino acid biosynthesis</keyword>
<evidence type="ECO:0000256" key="5">
    <source>
        <dbReference type="ARBA" id="ARBA00022679"/>
    </source>
</evidence>
<dbReference type="InterPro" id="IPR006219">
    <property type="entry name" value="DAHP_synth_1"/>
</dbReference>
<dbReference type="STRING" id="1745343.A0A2J6Q9W1"/>
<dbReference type="AlphaFoldDB" id="A0A2J6Q9W1"/>
<comment type="similarity">
    <text evidence="3 8">Belongs to the class-I DAHP synthase family.</text>
</comment>
<evidence type="ECO:0000256" key="4">
    <source>
        <dbReference type="ARBA" id="ARBA00022605"/>
    </source>
</evidence>
<dbReference type="EMBL" id="KZ613476">
    <property type="protein sequence ID" value="PMD23066.1"/>
    <property type="molecule type" value="Genomic_DNA"/>
</dbReference>
<feature type="domain" description="DAHP synthetase I/KDSA" evidence="10">
    <location>
        <begin position="43"/>
        <end position="347"/>
    </location>
</feature>
<dbReference type="PANTHER" id="PTHR21225:SF12">
    <property type="entry name" value="PHOSPHO-2-DEHYDRO-3-DEOXYHEPTONATE ALDOLASE, TYROSINE-INHIBITED"/>
    <property type="match status" value="1"/>
</dbReference>
<keyword evidence="5 8" id="KW-0808">Transferase</keyword>
<dbReference type="InterPro" id="IPR006218">
    <property type="entry name" value="DAHP1/KDSA"/>
</dbReference>
<dbReference type="SUPFAM" id="SSF51569">
    <property type="entry name" value="Aldolase"/>
    <property type="match status" value="1"/>
</dbReference>
<evidence type="ECO:0000256" key="8">
    <source>
        <dbReference type="PIRNR" id="PIRNR001361"/>
    </source>
</evidence>
<evidence type="ECO:0000256" key="7">
    <source>
        <dbReference type="ARBA" id="ARBA00047508"/>
    </source>
</evidence>
<dbReference type="GO" id="GO:0005737">
    <property type="term" value="C:cytoplasm"/>
    <property type="evidence" value="ECO:0007669"/>
    <property type="project" value="TreeGrafter"/>
</dbReference>